<evidence type="ECO:0000256" key="6">
    <source>
        <dbReference type="ARBA" id="ARBA00022563"/>
    </source>
</evidence>
<accession>A0A284VNN4</accession>
<evidence type="ECO:0000313" key="11">
    <source>
        <dbReference type="EMBL" id="SNQ60895.1"/>
    </source>
</evidence>
<dbReference type="EC" id="3.5.4.27" evidence="3 10"/>
<evidence type="ECO:0000256" key="4">
    <source>
        <dbReference type="ARBA" id="ARBA00020597"/>
    </source>
</evidence>
<dbReference type="EMBL" id="FZMP01000124">
    <property type="protein sequence ID" value="SNQ60895.1"/>
    <property type="molecule type" value="Genomic_DNA"/>
</dbReference>
<dbReference type="OrthoDB" id="105468at2157"/>
<evidence type="ECO:0000313" key="12">
    <source>
        <dbReference type="Proteomes" id="UP000218615"/>
    </source>
</evidence>
<comment type="similarity">
    <text evidence="2 10">Belongs to the MCH family.</text>
</comment>
<evidence type="ECO:0000256" key="10">
    <source>
        <dbReference type="HAMAP-Rule" id="MF_00486"/>
    </source>
</evidence>
<comment type="pathway">
    <text evidence="10">One-carbon metabolism; methanogenesis from CO(2); 5,10-methenyl-5,6,7,8-tetrahydromethanopterin from CO(2): step 3/3.</text>
</comment>
<organism evidence="11 12">
    <name type="scientific">Candidatus Methanoperedens nitratireducens</name>
    <dbReference type="NCBI Taxonomy" id="1392998"/>
    <lineage>
        <taxon>Archaea</taxon>
        <taxon>Methanobacteriati</taxon>
        <taxon>Methanobacteriota</taxon>
        <taxon>Stenosarchaea group</taxon>
        <taxon>Methanomicrobia</taxon>
        <taxon>Methanosarcinales</taxon>
        <taxon>ANME-2 cluster</taxon>
        <taxon>Candidatus Methanoperedentaceae</taxon>
        <taxon>Candidatus Methanoperedens</taxon>
    </lineage>
</organism>
<dbReference type="InterPro" id="IPR003209">
    <property type="entry name" value="METHMP_CycHdrlase"/>
</dbReference>
<dbReference type="GO" id="GO:0019386">
    <property type="term" value="P:methanogenesis, from carbon dioxide"/>
    <property type="evidence" value="ECO:0007669"/>
    <property type="project" value="UniProtKB-UniRule"/>
</dbReference>
<dbReference type="GO" id="GO:0006730">
    <property type="term" value="P:one-carbon metabolic process"/>
    <property type="evidence" value="ECO:0007669"/>
    <property type="project" value="UniProtKB-UniRule"/>
</dbReference>
<dbReference type="HAMAP" id="MF_00486">
    <property type="entry name" value="McH"/>
    <property type="match status" value="1"/>
</dbReference>
<gene>
    <name evidence="10 11" type="primary">mch</name>
    <name evidence="11" type="ORF">MNV_210002</name>
</gene>
<dbReference type="NCBIfam" id="TIGR03120">
    <property type="entry name" value="one_C_mch"/>
    <property type="match status" value="1"/>
</dbReference>
<dbReference type="Gene3D" id="3.30.1030.10">
    <property type="entry name" value="Methenyltetrahydromethanopterin Cyclohydrolase, Chain A, domain 2"/>
    <property type="match status" value="1"/>
</dbReference>
<dbReference type="Proteomes" id="UP000218615">
    <property type="component" value="Unassembled WGS sequence"/>
</dbReference>
<keyword evidence="6 10" id="KW-0554">One-carbon metabolism</keyword>
<proteinExistence type="inferred from homology"/>
<comment type="function">
    <text evidence="10">Catalyzes the reversible interconversion of 5-formyl-H(4)MPT to methenyl-H(4)MPT(+).</text>
</comment>
<evidence type="ECO:0000256" key="5">
    <source>
        <dbReference type="ARBA" id="ARBA00022490"/>
    </source>
</evidence>
<protein>
    <recommendedName>
        <fullName evidence="4 10">Methenyltetrahydromethanopterin cyclohydrolase</fullName>
        <ecNumber evidence="3 10">3.5.4.27</ecNumber>
    </recommendedName>
    <alternativeName>
        <fullName evidence="8 10">Methenyl-H4MPT cyclohydrolase</fullName>
    </alternativeName>
</protein>
<dbReference type="AlphaFoldDB" id="A0A284VNN4"/>
<evidence type="ECO:0000256" key="7">
    <source>
        <dbReference type="ARBA" id="ARBA00022801"/>
    </source>
</evidence>
<name>A0A284VNN4_9EURY</name>
<keyword evidence="12" id="KW-1185">Reference proteome</keyword>
<dbReference type="SUPFAM" id="SSF56199">
    <property type="entry name" value="Methenyltetrahydromethanopterin cyclohydrolase"/>
    <property type="match status" value="1"/>
</dbReference>
<dbReference type="RefSeq" id="WP_096205420.1">
    <property type="nucleotide sequence ID" value="NZ_FZMP01000124.1"/>
</dbReference>
<comment type="subcellular location">
    <subcellularLocation>
        <location evidence="1 10">Cytoplasm</location>
    </subcellularLocation>
</comment>
<comment type="catalytic activity">
    <reaction evidence="9 10">
        <text>5,10-methenyl-5,6,7,8-tetrahydromethanopterin + H2O = N(5)-formyl-5,6,7,8-tetrahydromethanopterin + H(+)</text>
        <dbReference type="Rhea" id="RHEA:19053"/>
        <dbReference type="ChEBI" id="CHEBI:15377"/>
        <dbReference type="ChEBI" id="CHEBI:15378"/>
        <dbReference type="ChEBI" id="CHEBI:58018"/>
        <dbReference type="ChEBI" id="CHEBI:58337"/>
        <dbReference type="EC" id="3.5.4.27"/>
    </reaction>
</comment>
<evidence type="ECO:0000256" key="2">
    <source>
        <dbReference type="ARBA" id="ARBA00006902"/>
    </source>
</evidence>
<dbReference type="CDD" id="cd00545">
    <property type="entry name" value="MCH"/>
    <property type="match status" value="1"/>
</dbReference>
<evidence type="ECO:0000256" key="1">
    <source>
        <dbReference type="ARBA" id="ARBA00004496"/>
    </source>
</evidence>
<evidence type="ECO:0000256" key="8">
    <source>
        <dbReference type="ARBA" id="ARBA00030468"/>
    </source>
</evidence>
<dbReference type="STRING" id="1392998.ANME2D_02789"/>
<dbReference type="GO" id="GO:0018759">
    <property type="term" value="F:methenyltetrahydromethanopterin cyclohydrolase activity"/>
    <property type="evidence" value="ECO:0007669"/>
    <property type="project" value="UniProtKB-UniRule"/>
</dbReference>
<evidence type="ECO:0000256" key="9">
    <source>
        <dbReference type="ARBA" id="ARBA00048684"/>
    </source>
</evidence>
<dbReference type="Gene3D" id="3.10.340.11">
    <property type="entry name" value="Methenyltetrahydromethanopterin Cyclohydrolase, Chain A, domain 1"/>
    <property type="match status" value="1"/>
</dbReference>
<keyword evidence="5 10" id="KW-0963">Cytoplasm</keyword>
<dbReference type="Pfam" id="PF02289">
    <property type="entry name" value="MCH"/>
    <property type="match status" value="1"/>
</dbReference>
<reference evidence="12" key="1">
    <citation type="submission" date="2017-06" db="EMBL/GenBank/DDBJ databases">
        <authorList>
            <person name="Cremers G."/>
        </authorList>
    </citation>
    <scope>NUCLEOTIDE SEQUENCE [LARGE SCALE GENOMIC DNA]</scope>
</reference>
<keyword evidence="10" id="KW-0484">Methanogenesis</keyword>
<dbReference type="GO" id="GO:0005737">
    <property type="term" value="C:cytoplasm"/>
    <property type="evidence" value="ECO:0007669"/>
    <property type="project" value="UniProtKB-SubCell"/>
</dbReference>
<sequence length="316" mass="34357">MLSVNEKAMEIAEDMMDWSEELKVKTIELKNGSKVIDCGINVEGGYEAGLMFTDICMGGFGASSITVHKVNEIPLAFIDITTDHPAISCLGAQKAGWRISVDKYFAMGSGPARALALKPKKTYERIKYEDDYNYAVIALESNQFPDEKVMETIAEASHVEPANVIALVAPTASIVGSVQVSGRVVETAIFKLNELGYDTTRIVSGTGCAPIAPVVKDDLKAMGSTNDSVIYYGSVFLTVKGMDEEKFKQVPSSTSKDYGKPFYRTFKDAGYDFFKIDANVFAPAEITVNDLETGKTYHTGHLNGEVLLESYGISGI</sequence>
<dbReference type="UniPathway" id="UPA00640">
    <property type="reaction ID" value="UER00694"/>
</dbReference>
<keyword evidence="7 10" id="KW-0378">Hydrolase</keyword>
<evidence type="ECO:0000256" key="3">
    <source>
        <dbReference type="ARBA" id="ARBA00012765"/>
    </source>
</evidence>